<dbReference type="RefSeq" id="WP_379102025.1">
    <property type="nucleotide sequence ID" value="NZ_JBHUGZ010000016.1"/>
</dbReference>
<keyword evidence="3" id="KW-1185">Reference proteome</keyword>
<evidence type="ECO:0000259" key="1">
    <source>
        <dbReference type="Pfam" id="PF03446"/>
    </source>
</evidence>
<accession>A0ABW4UD69</accession>
<dbReference type="Pfam" id="PF03446">
    <property type="entry name" value="NAD_binding_2"/>
    <property type="match status" value="1"/>
</dbReference>
<comment type="caution">
    <text evidence="2">The sequence shown here is derived from an EMBL/GenBank/DDBJ whole genome shotgun (WGS) entry which is preliminary data.</text>
</comment>
<gene>
    <name evidence="2" type="ORF">ACFSOZ_23735</name>
</gene>
<organism evidence="2 3">
    <name type="scientific">Mesorhizobium newzealandense</name>
    <dbReference type="NCBI Taxonomy" id="1300302"/>
    <lineage>
        <taxon>Bacteria</taxon>
        <taxon>Pseudomonadati</taxon>
        <taxon>Pseudomonadota</taxon>
        <taxon>Alphaproteobacteria</taxon>
        <taxon>Hyphomicrobiales</taxon>
        <taxon>Phyllobacteriaceae</taxon>
        <taxon>Mesorhizobium</taxon>
    </lineage>
</organism>
<dbReference type="EMBL" id="JBHUGZ010000016">
    <property type="protein sequence ID" value="MFD1985503.1"/>
    <property type="molecule type" value="Genomic_DNA"/>
</dbReference>
<feature type="domain" description="6-phosphogluconate dehydrogenase NADP-binding" evidence="1">
    <location>
        <begin position="3"/>
        <end position="91"/>
    </location>
</feature>
<proteinExistence type="predicted"/>
<evidence type="ECO:0000313" key="2">
    <source>
        <dbReference type="EMBL" id="MFD1985503.1"/>
    </source>
</evidence>
<protein>
    <submittedName>
        <fullName evidence="2">NAD(P)-binding domain-containing protein</fullName>
    </submittedName>
</protein>
<name>A0ABW4UD69_9HYPH</name>
<reference evidence="3" key="1">
    <citation type="journal article" date="2019" name="Int. J. Syst. Evol. Microbiol.">
        <title>The Global Catalogue of Microorganisms (GCM) 10K type strain sequencing project: providing services to taxonomists for standard genome sequencing and annotation.</title>
        <authorList>
            <consortium name="The Broad Institute Genomics Platform"/>
            <consortium name="The Broad Institute Genome Sequencing Center for Infectious Disease"/>
            <person name="Wu L."/>
            <person name="Ma J."/>
        </authorList>
    </citation>
    <scope>NUCLEOTIDE SEQUENCE [LARGE SCALE GENOMIC DNA]</scope>
    <source>
        <strain evidence="3">CGMCC 1.16225</strain>
    </source>
</reference>
<evidence type="ECO:0000313" key="3">
    <source>
        <dbReference type="Proteomes" id="UP001597405"/>
    </source>
</evidence>
<dbReference type="Gene3D" id="3.40.50.720">
    <property type="entry name" value="NAD(P)-binding Rossmann-like Domain"/>
    <property type="match status" value="1"/>
</dbReference>
<dbReference type="Proteomes" id="UP001597405">
    <property type="component" value="Unassembled WGS sequence"/>
</dbReference>
<sequence>MEPTASKDVVEKGARWHDAPRDAARNCEIVITCLLLPHDVFDNMTGEKGALAGYGHRGACGPTRQLPTTHTIETARLAAAIGVHSLEAPVATCSTWGSILPMSASSSASHRRALRGRIANHESRLLPCRRQRSGPVSQTTDEPTLLRCSRLDVPFASPLLGRDLRESDTIIRKIDIVVLGPFWRIVLSHSHPAMDPVSGQARQIEGYAPCAPGIGVARKSEVSTLRYRESRTLGEQL</sequence>
<dbReference type="InterPro" id="IPR006115">
    <property type="entry name" value="6PGDH_NADP-bd"/>
</dbReference>